<keyword evidence="3" id="KW-1185">Reference proteome</keyword>
<feature type="transmembrane region" description="Helical" evidence="1">
    <location>
        <begin position="202"/>
        <end position="227"/>
    </location>
</feature>
<gene>
    <name evidence="2" type="ORF">F0L46_04445</name>
</gene>
<feature type="transmembrane region" description="Helical" evidence="1">
    <location>
        <begin position="120"/>
        <end position="139"/>
    </location>
</feature>
<comment type="caution">
    <text evidence="2">The sequence shown here is derived from an EMBL/GenBank/DDBJ whole genome shotgun (WGS) entry which is preliminary data.</text>
</comment>
<dbReference type="AlphaFoldDB" id="A0A5B2VQ33"/>
<feature type="transmembrane region" description="Helical" evidence="1">
    <location>
        <begin position="233"/>
        <end position="250"/>
    </location>
</feature>
<keyword evidence="1" id="KW-0812">Transmembrane</keyword>
<sequence length="278" mass="29923">MGLLAFLRRARALVVACLLLTLAGAVLLGMAARMPEYTDPTRAAELQNVERPGARTDLDRFSAEWHAEMDRLRTNKWPIHDLGRTLIALAATILVAALLFRAPTPQAFGAITTPRTVHGLLALTASVLAAPIPISVLWFSENQARFSYPTWADSIGLPIGLMTVTVLITGPVAWLAMFLVARGSQPPVRLRVPRGARTSTDRLAEIVCAGVVVCEMLLVLSAISPLYFPVPPFIAALFYIGASGRALRLARKEPSARRSAGSEACDPLSGDLAHVVWA</sequence>
<feature type="transmembrane region" description="Helical" evidence="1">
    <location>
        <begin position="82"/>
        <end position="100"/>
    </location>
</feature>
<keyword evidence="1" id="KW-0472">Membrane</keyword>
<reference evidence="2 3" key="1">
    <citation type="submission" date="2019-09" db="EMBL/GenBank/DDBJ databases">
        <title>Salinarimonas rosea gen. nov., sp. nov., a new member of the a-2 subgroup of the Proteobacteria.</title>
        <authorList>
            <person name="Liu J."/>
        </authorList>
    </citation>
    <scope>NUCLEOTIDE SEQUENCE [LARGE SCALE GENOMIC DNA]</scope>
    <source>
        <strain evidence="2 3">BN140002</strain>
    </source>
</reference>
<feature type="transmembrane region" description="Helical" evidence="1">
    <location>
        <begin position="159"/>
        <end position="181"/>
    </location>
</feature>
<proteinExistence type="predicted"/>
<organism evidence="2 3">
    <name type="scientific">Salinarimonas soli</name>
    <dbReference type="NCBI Taxonomy" id="1638099"/>
    <lineage>
        <taxon>Bacteria</taxon>
        <taxon>Pseudomonadati</taxon>
        <taxon>Pseudomonadota</taxon>
        <taxon>Alphaproteobacteria</taxon>
        <taxon>Hyphomicrobiales</taxon>
        <taxon>Salinarimonadaceae</taxon>
        <taxon>Salinarimonas</taxon>
    </lineage>
</organism>
<dbReference type="EMBL" id="VUOA01000008">
    <property type="protein sequence ID" value="KAA2241251.1"/>
    <property type="molecule type" value="Genomic_DNA"/>
</dbReference>
<evidence type="ECO:0000313" key="2">
    <source>
        <dbReference type="EMBL" id="KAA2241251.1"/>
    </source>
</evidence>
<dbReference type="Proteomes" id="UP000323142">
    <property type="component" value="Unassembled WGS sequence"/>
</dbReference>
<keyword evidence="1" id="KW-1133">Transmembrane helix</keyword>
<evidence type="ECO:0000256" key="1">
    <source>
        <dbReference type="SAM" id="Phobius"/>
    </source>
</evidence>
<reference evidence="2 3" key="2">
    <citation type="submission" date="2019-09" db="EMBL/GenBank/DDBJ databases">
        <authorList>
            <person name="Jin C."/>
        </authorList>
    </citation>
    <scope>NUCLEOTIDE SEQUENCE [LARGE SCALE GENOMIC DNA]</scope>
    <source>
        <strain evidence="2 3">BN140002</strain>
    </source>
</reference>
<accession>A0A5B2VQ33</accession>
<dbReference type="RefSeq" id="WP_149815832.1">
    <property type="nucleotide sequence ID" value="NZ_VUOA01000008.1"/>
</dbReference>
<evidence type="ECO:0000313" key="3">
    <source>
        <dbReference type="Proteomes" id="UP000323142"/>
    </source>
</evidence>
<name>A0A5B2VQ33_9HYPH</name>
<protein>
    <submittedName>
        <fullName evidence="2">Uncharacterized protein</fullName>
    </submittedName>
</protein>